<accession>A0ABD2ML64</accession>
<dbReference type="Proteomes" id="UP001516400">
    <property type="component" value="Unassembled WGS sequence"/>
</dbReference>
<dbReference type="AlphaFoldDB" id="A0ABD2ML64"/>
<sequence length="103" mass="11987">MEKELNNVSCLLVEYEMVSDQNTIVNELNFYFANVGKNIVRDVNSKIEVLPKESRNRLEFEEIYLENTILVQLIGTNDIKEVIKQLKEKFCCGPRHDNSKGYS</sequence>
<proteinExistence type="predicted"/>
<comment type="caution">
    <text evidence="1">The sequence shown here is derived from an EMBL/GenBank/DDBJ whole genome shotgun (WGS) entry which is preliminary data.</text>
</comment>
<dbReference type="EMBL" id="JABFTP020000001">
    <property type="protein sequence ID" value="KAL3267080.1"/>
    <property type="molecule type" value="Genomic_DNA"/>
</dbReference>
<reference evidence="1 2" key="1">
    <citation type="journal article" date="2021" name="BMC Biol.">
        <title>Horizontally acquired antibacterial genes associated with adaptive radiation of ladybird beetles.</title>
        <authorList>
            <person name="Li H.S."/>
            <person name="Tang X.F."/>
            <person name="Huang Y.H."/>
            <person name="Xu Z.Y."/>
            <person name="Chen M.L."/>
            <person name="Du X.Y."/>
            <person name="Qiu B.Y."/>
            <person name="Chen P.T."/>
            <person name="Zhang W."/>
            <person name="Slipinski A."/>
            <person name="Escalona H.E."/>
            <person name="Waterhouse R.M."/>
            <person name="Zwick A."/>
            <person name="Pang H."/>
        </authorList>
    </citation>
    <scope>NUCLEOTIDE SEQUENCE [LARGE SCALE GENOMIC DNA]</scope>
    <source>
        <strain evidence="1">SYSU2018</strain>
    </source>
</reference>
<protein>
    <submittedName>
        <fullName evidence="1">Uncharacterized protein</fullName>
    </submittedName>
</protein>
<keyword evidence="2" id="KW-1185">Reference proteome</keyword>
<evidence type="ECO:0000313" key="1">
    <source>
        <dbReference type="EMBL" id="KAL3267080.1"/>
    </source>
</evidence>
<name>A0ABD2ML64_9CUCU</name>
<organism evidence="1 2">
    <name type="scientific">Cryptolaemus montrouzieri</name>
    <dbReference type="NCBI Taxonomy" id="559131"/>
    <lineage>
        <taxon>Eukaryota</taxon>
        <taxon>Metazoa</taxon>
        <taxon>Ecdysozoa</taxon>
        <taxon>Arthropoda</taxon>
        <taxon>Hexapoda</taxon>
        <taxon>Insecta</taxon>
        <taxon>Pterygota</taxon>
        <taxon>Neoptera</taxon>
        <taxon>Endopterygota</taxon>
        <taxon>Coleoptera</taxon>
        <taxon>Polyphaga</taxon>
        <taxon>Cucujiformia</taxon>
        <taxon>Coccinelloidea</taxon>
        <taxon>Coccinellidae</taxon>
        <taxon>Scymninae</taxon>
        <taxon>Scymnini</taxon>
        <taxon>Cryptolaemus</taxon>
    </lineage>
</organism>
<gene>
    <name evidence="1" type="ORF">HHI36_011220</name>
</gene>
<evidence type="ECO:0000313" key="2">
    <source>
        <dbReference type="Proteomes" id="UP001516400"/>
    </source>
</evidence>